<dbReference type="SMART" id="SM00213">
    <property type="entry name" value="UBQ"/>
    <property type="match status" value="1"/>
</dbReference>
<dbReference type="SUPFAM" id="SSF54236">
    <property type="entry name" value="Ubiquitin-like"/>
    <property type="match status" value="1"/>
</dbReference>
<evidence type="ECO:0000256" key="3">
    <source>
        <dbReference type="ARBA" id="ARBA00022448"/>
    </source>
</evidence>
<organism evidence="13 14">
    <name type="scientific">Drosophila albomicans</name>
    <name type="common">Fruit fly</name>
    <dbReference type="NCBI Taxonomy" id="7291"/>
    <lineage>
        <taxon>Eukaryota</taxon>
        <taxon>Metazoa</taxon>
        <taxon>Ecdysozoa</taxon>
        <taxon>Arthropoda</taxon>
        <taxon>Hexapoda</taxon>
        <taxon>Insecta</taxon>
        <taxon>Pterygota</taxon>
        <taxon>Neoptera</taxon>
        <taxon>Endopterygota</taxon>
        <taxon>Diptera</taxon>
        <taxon>Brachycera</taxon>
        <taxon>Muscomorpha</taxon>
        <taxon>Ephydroidea</taxon>
        <taxon>Drosophilidae</taxon>
        <taxon>Drosophila</taxon>
    </lineage>
</organism>
<evidence type="ECO:0000259" key="12">
    <source>
        <dbReference type="PROSITE" id="PS50175"/>
    </source>
</evidence>
<dbReference type="Pfam" id="PF00240">
    <property type="entry name" value="ubiquitin"/>
    <property type="match status" value="1"/>
</dbReference>
<dbReference type="InterPro" id="IPR015940">
    <property type="entry name" value="UBA"/>
</dbReference>
<feature type="domain" description="UBA" evidence="10">
    <location>
        <begin position="449"/>
        <end position="489"/>
    </location>
</feature>
<evidence type="ECO:0000259" key="10">
    <source>
        <dbReference type="PROSITE" id="PS50030"/>
    </source>
</evidence>
<evidence type="ECO:0000256" key="1">
    <source>
        <dbReference type="ARBA" id="ARBA00004496"/>
    </source>
</evidence>
<dbReference type="InterPro" id="IPR019103">
    <property type="entry name" value="Peptidase_aspartic_DDI1-type"/>
</dbReference>
<feature type="domain" description="Ubiquitin-like" evidence="11">
    <location>
        <begin position="1"/>
        <end position="77"/>
    </location>
</feature>
<dbReference type="PANTHER" id="PTHR15397">
    <property type="entry name" value="SODIUM-GLUCOSE COTRANSPORTER REGULATORY PROTEIN -RELATED"/>
    <property type="match status" value="1"/>
</dbReference>
<evidence type="ECO:0000256" key="9">
    <source>
        <dbReference type="SAM" id="MobiDB-lite"/>
    </source>
</evidence>
<dbReference type="PROSITE" id="PS50053">
    <property type="entry name" value="UBIQUITIN_2"/>
    <property type="match status" value="1"/>
</dbReference>
<dbReference type="Pfam" id="PF24669">
    <property type="entry name" value="Ddi2_HDD"/>
    <property type="match status" value="1"/>
</dbReference>
<dbReference type="Gene3D" id="2.40.70.10">
    <property type="entry name" value="Acid Proteases"/>
    <property type="match status" value="1"/>
</dbReference>
<evidence type="ECO:0000256" key="4">
    <source>
        <dbReference type="ARBA" id="ARBA00022490"/>
    </source>
</evidence>
<dbReference type="Pfam" id="PF00627">
    <property type="entry name" value="UBA"/>
    <property type="match status" value="1"/>
</dbReference>
<dbReference type="InterPro" id="IPR021109">
    <property type="entry name" value="Peptidase_aspartic_dom_sf"/>
</dbReference>
<reference evidence="14" key="1">
    <citation type="submission" date="2025-08" db="UniProtKB">
        <authorList>
            <consortium name="RefSeq"/>
        </authorList>
    </citation>
    <scope>IDENTIFICATION</scope>
    <source>
        <strain evidence="14">15112-1751.03</strain>
        <tissue evidence="14">Whole Adult</tissue>
    </source>
</reference>
<dbReference type="InterPro" id="IPR001995">
    <property type="entry name" value="Peptidase_A2_cat"/>
</dbReference>
<dbReference type="InterPro" id="IPR029071">
    <property type="entry name" value="Ubiquitin-like_domsf"/>
</dbReference>
<dbReference type="PROSITE" id="PS50030">
    <property type="entry name" value="UBA"/>
    <property type="match status" value="1"/>
</dbReference>
<evidence type="ECO:0000313" key="14">
    <source>
        <dbReference type="RefSeq" id="XP_034118440.1"/>
    </source>
</evidence>
<dbReference type="CTD" id="32616"/>
<dbReference type="RefSeq" id="XP_034118440.1">
    <property type="nucleotide sequence ID" value="XM_034262549.2"/>
</dbReference>
<dbReference type="Gene3D" id="1.10.8.10">
    <property type="entry name" value="DNA helicase RuvA subunit, C-terminal domain"/>
    <property type="match status" value="1"/>
</dbReference>
<dbReference type="InterPro" id="IPR009060">
    <property type="entry name" value="UBA-like_sf"/>
</dbReference>
<evidence type="ECO:0000256" key="6">
    <source>
        <dbReference type="ARBA" id="ARBA00022750"/>
    </source>
</evidence>
<proteinExistence type="inferred from homology"/>
<accession>A0A6P8Y4L2</accession>
<dbReference type="InterPro" id="IPR033882">
    <property type="entry name" value="DDI1_N"/>
</dbReference>
<comment type="similarity">
    <text evidence="2">Belongs to the DDI1 family.</text>
</comment>
<name>A0A6P8Y4L2_DROAB</name>
<dbReference type="GO" id="GO:0006508">
    <property type="term" value="P:proteolysis"/>
    <property type="evidence" value="ECO:0007669"/>
    <property type="project" value="UniProtKB-KW"/>
</dbReference>
<dbReference type="AlphaFoldDB" id="A0A6P8Y4L2"/>
<dbReference type="GO" id="GO:0015031">
    <property type="term" value="P:protein transport"/>
    <property type="evidence" value="ECO:0007669"/>
    <property type="project" value="UniProtKB-KW"/>
</dbReference>
<feature type="domain" description="Peptidase A2" evidence="12">
    <location>
        <begin position="275"/>
        <end position="354"/>
    </location>
</feature>
<feature type="compositionally biased region" description="Low complexity" evidence="9">
    <location>
        <begin position="420"/>
        <end position="435"/>
    </location>
</feature>
<keyword evidence="13" id="KW-1185">Reference proteome</keyword>
<dbReference type="GO" id="GO:0005737">
    <property type="term" value="C:cytoplasm"/>
    <property type="evidence" value="ECO:0007669"/>
    <property type="project" value="UniProtKB-SubCell"/>
</dbReference>
<dbReference type="Proteomes" id="UP000515160">
    <property type="component" value="Chromosome X"/>
</dbReference>
<keyword evidence="6" id="KW-0064">Aspartyl protease</keyword>
<dbReference type="FunFam" id="2.40.70.10:FF:000005">
    <property type="entry name" value="DNA damage inducible 1 homolog 2"/>
    <property type="match status" value="1"/>
</dbReference>
<evidence type="ECO:0000256" key="5">
    <source>
        <dbReference type="ARBA" id="ARBA00022670"/>
    </source>
</evidence>
<dbReference type="Pfam" id="PF09668">
    <property type="entry name" value="Asp_protease"/>
    <property type="match status" value="1"/>
</dbReference>
<dbReference type="InterPro" id="IPR000626">
    <property type="entry name" value="Ubiquitin-like_dom"/>
</dbReference>
<evidence type="ECO:0000256" key="7">
    <source>
        <dbReference type="ARBA" id="ARBA00022801"/>
    </source>
</evidence>
<dbReference type="SUPFAM" id="SSF50630">
    <property type="entry name" value="Acid proteases"/>
    <property type="match status" value="1"/>
</dbReference>
<keyword evidence="8" id="KW-0653">Protein transport</keyword>
<keyword evidence="5" id="KW-0645">Protease</keyword>
<evidence type="ECO:0000313" key="13">
    <source>
        <dbReference type="Proteomes" id="UP000515160"/>
    </source>
</evidence>
<comment type="subcellular location">
    <subcellularLocation>
        <location evidence="1">Cytoplasm</location>
    </subcellularLocation>
</comment>
<dbReference type="InterPro" id="IPR057273">
    <property type="entry name" value="Ddi1/2_HDD"/>
</dbReference>
<dbReference type="PANTHER" id="PTHR15397:SF3">
    <property type="entry name" value="DNA DAMAGE INDUCIBLE 1 HOMOLOG 2"/>
    <property type="match status" value="1"/>
</dbReference>
<dbReference type="OrthoDB" id="1047367at2759"/>
<keyword evidence="3" id="KW-0813">Transport</keyword>
<dbReference type="GeneID" id="117577662"/>
<evidence type="ECO:0000259" key="11">
    <source>
        <dbReference type="PROSITE" id="PS50053"/>
    </source>
</evidence>
<keyword evidence="4" id="KW-0963">Cytoplasm</keyword>
<evidence type="ECO:0000256" key="8">
    <source>
        <dbReference type="ARBA" id="ARBA00022927"/>
    </source>
</evidence>
<feature type="region of interest" description="Disordered" evidence="9">
    <location>
        <begin position="106"/>
        <end position="129"/>
    </location>
</feature>
<keyword evidence="7" id="KW-0378">Hydrolase</keyword>
<dbReference type="SUPFAM" id="SSF46934">
    <property type="entry name" value="UBA-like"/>
    <property type="match status" value="1"/>
</dbReference>
<dbReference type="PROSITE" id="PS50175">
    <property type="entry name" value="ASP_PROT_RETROV"/>
    <property type="match status" value="1"/>
</dbReference>
<dbReference type="CDD" id="cd01796">
    <property type="entry name" value="Ubl_Ddi1_like"/>
    <property type="match status" value="1"/>
</dbReference>
<dbReference type="GO" id="GO:0004190">
    <property type="term" value="F:aspartic-type endopeptidase activity"/>
    <property type="evidence" value="ECO:0007669"/>
    <property type="project" value="UniProtKB-KW"/>
</dbReference>
<dbReference type="CDD" id="cd05479">
    <property type="entry name" value="RP_DDI"/>
    <property type="match status" value="1"/>
</dbReference>
<gene>
    <name evidence="14" type="primary">LOC117577662</name>
</gene>
<dbReference type="Gene3D" id="3.10.20.90">
    <property type="entry name" value="Phosphatidylinositol 3-kinase Catalytic Subunit, Chain A, domain 1"/>
    <property type="match status" value="1"/>
</dbReference>
<protein>
    <submittedName>
        <fullName evidence="14">Protein DDI1 homolog 2</fullName>
    </submittedName>
</protein>
<evidence type="ECO:0000256" key="2">
    <source>
        <dbReference type="ARBA" id="ARBA00009136"/>
    </source>
</evidence>
<feature type="region of interest" description="Disordered" evidence="9">
    <location>
        <begin position="410"/>
        <end position="437"/>
    </location>
</feature>
<sequence length="499" mass="54395">MKITVTTTDDKIFFLDVAEDLELENLKALCAMEIGAEVSQIMLLFNGRELNNDKQSLQQFGVRDGDCVVLERRRINQHNPNPNRTAATNATIPSISNLDFSGIAVPGSSGTGNSPPTQTASAGSGIGIGSNSLRQQLEQHLQQQQLTDIPMTDDFNVNLDDDPATVREVFLSNPEALSLLRQYNTPLAEALDSGDLETFKRVLRENITERKRRNDQRMRMLNADPFDEETQRLIAEEIKQKNIQDNMAAAIEYNPEIFGTVTMLYINCKVNGVPVKAFVDSGAQTTIMSKDCAERCHVNRLIDTRWNGVAKGVGTQPILGRIHMVQLQIENDHLTSSFTVLGQQPMDMLLGLDMLKRHQCLIDLQRNLLIIGTTGTSTPFLPESELPPCARLTGNPEDNEQQAIAEAIEQSKRESGGAAGASTSQASGSSGSTTGFNASNINSIQPLDRFTEQDVSDLMALGFPRSDVLTVLRLCNGNKAIASSMLVSRNAAAGGAGFS</sequence>